<dbReference type="PANTHER" id="PTHR45766:SF6">
    <property type="entry name" value="SWI_SNF-RELATED MATRIX-ASSOCIATED ACTIN-DEPENDENT REGULATOR OF CHROMATIN SUBFAMILY A-LIKE PROTEIN 1"/>
    <property type="match status" value="1"/>
</dbReference>
<proteinExistence type="predicted"/>
<feature type="region of interest" description="Disordered" evidence="2">
    <location>
        <begin position="521"/>
        <end position="542"/>
    </location>
</feature>
<dbReference type="CDD" id="cd18793">
    <property type="entry name" value="SF2_C_SNF"/>
    <property type="match status" value="1"/>
</dbReference>
<protein>
    <submittedName>
        <fullName evidence="4">Helicase SNF2</fullName>
    </submittedName>
</protein>
<dbReference type="SUPFAM" id="SSF52540">
    <property type="entry name" value="P-loop containing nucleoside triphosphate hydrolases"/>
    <property type="match status" value="1"/>
</dbReference>
<keyword evidence="4" id="KW-0547">Nucleotide-binding</keyword>
<gene>
    <name evidence="4" type="ORF">ENJ98_05680</name>
</gene>
<organism evidence="4">
    <name type="scientific">Thiolapillus brandeum</name>
    <dbReference type="NCBI Taxonomy" id="1076588"/>
    <lineage>
        <taxon>Bacteria</taxon>
        <taxon>Pseudomonadati</taxon>
        <taxon>Pseudomonadota</taxon>
        <taxon>Gammaproteobacteria</taxon>
        <taxon>Chromatiales</taxon>
        <taxon>Sedimenticolaceae</taxon>
        <taxon>Thiolapillus</taxon>
    </lineage>
</organism>
<reference evidence="4" key="1">
    <citation type="journal article" date="2020" name="mSystems">
        <title>Genome- and Community-Level Interaction Insights into Carbon Utilization and Element Cycling Functions of Hydrothermarchaeota in Hydrothermal Sediment.</title>
        <authorList>
            <person name="Zhou Z."/>
            <person name="Liu Y."/>
            <person name="Xu W."/>
            <person name="Pan J."/>
            <person name="Luo Z.H."/>
            <person name="Li M."/>
        </authorList>
    </citation>
    <scope>NUCLEOTIDE SEQUENCE [LARGE SCALE GENOMIC DNA]</scope>
    <source>
        <strain evidence="4">HyVt-535</strain>
    </source>
</reference>
<dbReference type="Pfam" id="PF00271">
    <property type="entry name" value="Helicase_C"/>
    <property type="match status" value="1"/>
</dbReference>
<keyword evidence="4" id="KW-0347">Helicase</keyword>
<keyword evidence="1" id="KW-0378">Hydrolase</keyword>
<accession>A0A7C5J0W4</accession>
<dbReference type="PROSITE" id="PS51194">
    <property type="entry name" value="HELICASE_CTER"/>
    <property type="match status" value="1"/>
</dbReference>
<dbReference type="GO" id="GO:0004386">
    <property type="term" value="F:helicase activity"/>
    <property type="evidence" value="ECO:0007669"/>
    <property type="project" value="UniProtKB-KW"/>
</dbReference>
<evidence type="ECO:0000259" key="3">
    <source>
        <dbReference type="PROSITE" id="PS51194"/>
    </source>
</evidence>
<dbReference type="AlphaFoldDB" id="A0A7C5J0W4"/>
<evidence type="ECO:0000256" key="1">
    <source>
        <dbReference type="ARBA" id="ARBA00022801"/>
    </source>
</evidence>
<dbReference type="SMART" id="SM00490">
    <property type="entry name" value="HELICc"/>
    <property type="match status" value="1"/>
</dbReference>
<dbReference type="InterPro" id="IPR049730">
    <property type="entry name" value="SNF2/RAD54-like_C"/>
</dbReference>
<dbReference type="PANTHER" id="PTHR45766">
    <property type="entry name" value="DNA ANNEALING HELICASE AND ENDONUCLEASE ZRANB3 FAMILY MEMBER"/>
    <property type="match status" value="1"/>
</dbReference>
<dbReference type="InterPro" id="IPR001650">
    <property type="entry name" value="Helicase_C-like"/>
</dbReference>
<dbReference type="Proteomes" id="UP000886100">
    <property type="component" value="Unassembled WGS sequence"/>
</dbReference>
<dbReference type="Gene3D" id="3.40.50.300">
    <property type="entry name" value="P-loop containing nucleotide triphosphate hydrolases"/>
    <property type="match status" value="1"/>
</dbReference>
<feature type="domain" description="Helicase C-terminal" evidence="3">
    <location>
        <begin position="146"/>
        <end position="309"/>
    </location>
</feature>
<dbReference type="InterPro" id="IPR027417">
    <property type="entry name" value="P-loop_NTPase"/>
</dbReference>
<sequence>WQEGRLFPERLTAEATYRLTGAWGNLFEEVLDYARDLVEREQESTLKARMNWWAALALLRCISSSPQAAIRALQTRLSNAIDPNLDEETQSEELEALAANSVLDGSEEMGLSSDDVEPGAAQEEDRDRLQAMIEKARALKRSADPKLKALLKVLGEMLQEGFRPVIFCRYIATAEYLGEELGRKFQDHAVAVVTGDSTPAEREQRIEALKETDRPPLLVATDCLSEGINLQEQFNAVIHYDLTWNPTRHEQREGRVDRFGQQAERVKCLMLYGEDNPVDGAVLRVIQRKAEAIRKALGVSVPVPEDDQKVTQAIVQSVMLHRHGGSAQTGDLFAELDQGLVEVNWESAREKAKRYRTLFAQQRLKPEEVMPEWEKAYAVLGTEADVERFVVTACERLEAPLVQKRGGGWHAPLQHLPPDLRERLAADGFLDLRLIDFHYPSAAGAVFIHRTHPLVSHLADYLAEQALGGEQPELVARAGAIFTPAVARRSVVWLLRLRSRLSLRRGEQRRDMLAEEALAVVTEASEPPTPAQPAGDTQAHAG</sequence>
<name>A0A7C5J0W4_9GAMM</name>
<dbReference type="GO" id="GO:0016787">
    <property type="term" value="F:hydrolase activity"/>
    <property type="evidence" value="ECO:0007669"/>
    <property type="project" value="UniProtKB-KW"/>
</dbReference>
<feature type="non-terminal residue" evidence="4">
    <location>
        <position position="1"/>
    </location>
</feature>
<comment type="caution">
    <text evidence="4">The sequence shown here is derived from an EMBL/GenBank/DDBJ whole genome shotgun (WGS) entry which is preliminary data.</text>
</comment>
<dbReference type="EMBL" id="DROM01000343">
    <property type="protein sequence ID" value="HHH13708.1"/>
    <property type="molecule type" value="Genomic_DNA"/>
</dbReference>
<evidence type="ECO:0000256" key="2">
    <source>
        <dbReference type="SAM" id="MobiDB-lite"/>
    </source>
</evidence>
<keyword evidence="4" id="KW-0067">ATP-binding</keyword>
<evidence type="ECO:0000313" key="4">
    <source>
        <dbReference type="EMBL" id="HHH13708.1"/>
    </source>
</evidence>